<comment type="caution">
    <text evidence="6">The sequence shown here is derived from an EMBL/GenBank/DDBJ whole genome shotgun (WGS) entry which is preliminary data.</text>
</comment>
<comment type="subcellular location">
    <subcellularLocation>
        <location evidence="3">Cytoplasm</location>
    </subcellularLocation>
</comment>
<feature type="domain" description="Ribosome maturation factor RimP C-terminal" evidence="5">
    <location>
        <begin position="92"/>
        <end position="151"/>
    </location>
</feature>
<evidence type="ECO:0000256" key="1">
    <source>
        <dbReference type="ARBA" id="ARBA00022490"/>
    </source>
</evidence>
<comment type="function">
    <text evidence="3">Required for maturation of 30S ribosomal subunits.</text>
</comment>
<dbReference type="SUPFAM" id="SSF75420">
    <property type="entry name" value="YhbC-like, N-terminal domain"/>
    <property type="match status" value="1"/>
</dbReference>
<evidence type="ECO:0000313" key="7">
    <source>
        <dbReference type="Proteomes" id="UP000661894"/>
    </source>
</evidence>
<dbReference type="InterPro" id="IPR028998">
    <property type="entry name" value="RimP_C"/>
</dbReference>
<protein>
    <recommendedName>
        <fullName evidence="3">Ribosome maturation factor RimP</fullName>
    </recommendedName>
</protein>
<evidence type="ECO:0000256" key="2">
    <source>
        <dbReference type="ARBA" id="ARBA00022517"/>
    </source>
</evidence>
<keyword evidence="7" id="KW-1185">Reference proteome</keyword>
<dbReference type="SUPFAM" id="SSF74942">
    <property type="entry name" value="YhbC-like, C-terminal domain"/>
    <property type="match status" value="1"/>
</dbReference>
<dbReference type="CDD" id="cd01734">
    <property type="entry name" value="YlxS_C"/>
    <property type="match status" value="1"/>
</dbReference>
<reference evidence="6 7" key="1">
    <citation type="submission" date="2020-08" db="EMBL/GenBank/DDBJ databases">
        <title>A Genomic Blueprint of the Chicken Gut Microbiome.</title>
        <authorList>
            <person name="Gilroy R."/>
            <person name="Ravi A."/>
            <person name="Getino M."/>
            <person name="Pursley I."/>
            <person name="Horton D.L."/>
            <person name="Alikhan N.-F."/>
            <person name="Baker D."/>
            <person name="Gharbi K."/>
            <person name="Hall N."/>
            <person name="Watson M."/>
            <person name="Adriaenssens E.M."/>
            <person name="Foster-Nyarko E."/>
            <person name="Jarju S."/>
            <person name="Secka A."/>
            <person name="Antonio M."/>
            <person name="Oren A."/>
            <person name="Chaudhuri R."/>
            <person name="La Ragione R.M."/>
            <person name="Hildebrand F."/>
            <person name="Pallen M.J."/>
        </authorList>
    </citation>
    <scope>NUCLEOTIDE SEQUENCE [LARGE SCALE GENOMIC DNA]</scope>
    <source>
        <strain evidence="6 7">Sa1BUA1</strain>
    </source>
</reference>
<dbReference type="PANTHER" id="PTHR33867:SF1">
    <property type="entry name" value="RIBOSOME MATURATION FACTOR RIMP"/>
    <property type="match status" value="1"/>
</dbReference>
<dbReference type="Pfam" id="PF02576">
    <property type="entry name" value="RimP_N"/>
    <property type="match status" value="1"/>
</dbReference>
<evidence type="ECO:0000259" key="5">
    <source>
        <dbReference type="Pfam" id="PF17384"/>
    </source>
</evidence>
<gene>
    <name evidence="3" type="primary">rimP</name>
    <name evidence="6" type="ORF">H9624_00450</name>
</gene>
<dbReference type="HAMAP" id="MF_01077">
    <property type="entry name" value="RimP"/>
    <property type="match status" value="1"/>
</dbReference>
<accession>A0ABR8YXL2</accession>
<keyword evidence="1 3" id="KW-0963">Cytoplasm</keyword>
<name>A0ABR8YXL2_9MICO</name>
<sequence>MARPSDVAAELRRVLEPVVTDAGLYLEDVSVSAAGRRSVVRVVVDLTDGPGGVGSELLTDVSRQVSTTLDDVDVVAGAYTLEVSTPGVTRPLTTARHYRRAEGRLVRLRTTSGALRGRVLAVDGEDVVIDTEGTRQVVALSDITSGTVEPELGRAADAAAEG</sequence>
<dbReference type="InterPro" id="IPR035956">
    <property type="entry name" value="RimP_N_sf"/>
</dbReference>
<evidence type="ECO:0000259" key="4">
    <source>
        <dbReference type="Pfam" id="PF02576"/>
    </source>
</evidence>
<dbReference type="RefSeq" id="WP_251837958.1">
    <property type="nucleotide sequence ID" value="NZ_JACSPO010000001.1"/>
</dbReference>
<comment type="similarity">
    <text evidence="3">Belongs to the RimP family.</text>
</comment>
<feature type="domain" description="Ribosome maturation factor RimP N-terminal" evidence="4">
    <location>
        <begin position="15"/>
        <end position="88"/>
    </location>
</feature>
<dbReference type="Pfam" id="PF17384">
    <property type="entry name" value="DUF150_C"/>
    <property type="match status" value="1"/>
</dbReference>
<proteinExistence type="inferred from homology"/>
<evidence type="ECO:0000313" key="6">
    <source>
        <dbReference type="EMBL" id="MBD8060790.1"/>
    </source>
</evidence>
<dbReference type="Gene3D" id="3.30.300.70">
    <property type="entry name" value="RimP-like superfamily, N-terminal"/>
    <property type="match status" value="1"/>
</dbReference>
<keyword evidence="2 3" id="KW-0690">Ribosome biogenesis</keyword>
<dbReference type="PANTHER" id="PTHR33867">
    <property type="entry name" value="RIBOSOME MATURATION FACTOR RIMP"/>
    <property type="match status" value="1"/>
</dbReference>
<evidence type="ECO:0000256" key="3">
    <source>
        <dbReference type="HAMAP-Rule" id="MF_01077"/>
    </source>
</evidence>
<dbReference type="InterPro" id="IPR003728">
    <property type="entry name" value="Ribosome_maturation_RimP"/>
</dbReference>
<organism evidence="6 7">
    <name type="scientific">Oceanitalea stevensii</name>
    <dbReference type="NCBI Taxonomy" id="2763072"/>
    <lineage>
        <taxon>Bacteria</taxon>
        <taxon>Bacillati</taxon>
        <taxon>Actinomycetota</taxon>
        <taxon>Actinomycetes</taxon>
        <taxon>Micrococcales</taxon>
        <taxon>Bogoriellaceae</taxon>
        <taxon>Georgenia</taxon>
    </lineage>
</organism>
<dbReference type="InterPro" id="IPR028989">
    <property type="entry name" value="RimP_N"/>
</dbReference>
<dbReference type="InterPro" id="IPR036847">
    <property type="entry name" value="RimP_C_sf"/>
</dbReference>
<dbReference type="Proteomes" id="UP000661894">
    <property type="component" value="Unassembled WGS sequence"/>
</dbReference>
<dbReference type="EMBL" id="JACSPO010000001">
    <property type="protein sequence ID" value="MBD8060790.1"/>
    <property type="molecule type" value="Genomic_DNA"/>
</dbReference>